<dbReference type="RefSeq" id="WP_169929615.1">
    <property type="nucleotide sequence ID" value="NZ_PIPR01000001.1"/>
</dbReference>
<evidence type="ECO:0000259" key="5">
    <source>
        <dbReference type="PROSITE" id="PS50902"/>
    </source>
</evidence>
<dbReference type="GO" id="GO:0003955">
    <property type="term" value="F:NAD(P)H dehydrogenase (quinone) activity"/>
    <property type="evidence" value="ECO:0007669"/>
    <property type="project" value="InterPro"/>
</dbReference>
<dbReference type="InterPro" id="IPR005025">
    <property type="entry name" value="FMN_Rdtase-like_dom"/>
</dbReference>
<feature type="domain" description="Flavodoxin-like" evidence="5">
    <location>
        <begin position="5"/>
        <end position="182"/>
    </location>
</feature>
<dbReference type="Gene3D" id="3.40.50.360">
    <property type="match status" value="1"/>
</dbReference>
<gene>
    <name evidence="6" type="ORF">CWE22_01390</name>
</gene>
<accession>A0A7Z6ZT97</accession>
<comment type="similarity">
    <text evidence="2">Belongs to the WrbA family.</text>
</comment>
<dbReference type="PROSITE" id="PS50902">
    <property type="entry name" value="FLAVODOXIN_LIKE"/>
    <property type="match status" value="1"/>
</dbReference>
<proteinExistence type="inferred from homology"/>
<evidence type="ECO:0000313" key="7">
    <source>
        <dbReference type="Proteomes" id="UP000287766"/>
    </source>
</evidence>
<dbReference type="GO" id="GO:0010181">
    <property type="term" value="F:FMN binding"/>
    <property type="evidence" value="ECO:0007669"/>
    <property type="project" value="InterPro"/>
</dbReference>
<dbReference type="PROSITE" id="PS00201">
    <property type="entry name" value="FLAVODOXIN"/>
    <property type="match status" value="1"/>
</dbReference>
<comment type="cofactor">
    <cofactor evidence="1">
        <name>FMN</name>
        <dbReference type="ChEBI" id="CHEBI:58210"/>
    </cofactor>
</comment>
<name>A0A7Z6ZT97_9GAMM</name>
<evidence type="ECO:0000256" key="4">
    <source>
        <dbReference type="ARBA" id="ARBA00022643"/>
    </source>
</evidence>
<organism evidence="6 7">
    <name type="scientific">Pseudidiomarina aestuarii</name>
    <dbReference type="NCBI Taxonomy" id="624146"/>
    <lineage>
        <taxon>Bacteria</taxon>
        <taxon>Pseudomonadati</taxon>
        <taxon>Pseudomonadota</taxon>
        <taxon>Gammaproteobacteria</taxon>
        <taxon>Alteromonadales</taxon>
        <taxon>Idiomarinaceae</taxon>
        <taxon>Pseudidiomarina</taxon>
    </lineage>
</organism>
<dbReference type="GO" id="GO:0016020">
    <property type="term" value="C:membrane"/>
    <property type="evidence" value="ECO:0007669"/>
    <property type="project" value="TreeGrafter"/>
</dbReference>
<protein>
    <submittedName>
        <fullName evidence="6">Transcriptional regulator</fullName>
    </submittedName>
</protein>
<dbReference type="InterPro" id="IPR029039">
    <property type="entry name" value="Flavoprotein-like_sf"/>
</dbReference>
<dbReference type="Proteomes" id="UP000287766">
    <property type="component" value="Unassembled WGS sequence"/>
</dbReference>
<evidence type="ECO:0000313" key="6">
    <source>
        <dbReference type="EMBL" id="RUO40878.1"/>
    </source>
</evidence>
<dbReference type="PANTHER" id="PTHR30546:SF23">
    <property type="entry name" value="FLAVOPROTEIN-LIKE PROTEIN YCP4-RELATED"/>
    <property type="match status" value="1"/>
</dbReference>
<dbReference type="InterPro" id="IPR010089">
    <property type="entry name" value="Flavoprotein_WrbA-like"/>
</dbReference>
<dbReference type="NCBIfam" id="TIGR01755">
    <property type="entry name" value="flav_wrbA"/>
    <property type="match status" value="1"/>
</dbReference>
<dbReference type="Pfam" id="PF03358">
    <property type="entry name" value="FMN_red"/>
    <property type="match status" value="1"/>
</dbReference>
<evidence type="ECO:0000256" key="2">
    <source>
        <dbReference type="ARBA" id="ARBA00006961"/>
    </source>
</evidence>
<dbReference type="AlphaFoldDB" id="A0A7Z6ZT97"/>
<keyword evidence="4" id="KW-0288">FMN</keyword>
<evidence type="ECO:0000256" key="3">
    <source>
        <dbReference type="ARBA" id="ARBA00022630"/>
    </source>
</evidence>
<dbReference type="NCBIfam" id="NF002999">
    <property type="entry name" value="PRK03767.1"/>
    <property type="match status" value="1"/>
</dbReference>
<evidence type="ECO:0000256" key="1">
    <source>
        <dbReference type="ARBA" id="ARBA00001917"/>
    </source>
</evidence>
<dbReference type="InterPro" id="IPR001226">
    <property type="entry name" value="Flavodoxin_CS"/>
</dbReference>
<dbReference type="EMBL" id="PIPR01000001">
    <property type="protein sequence ID" value="RUO40878.1"/>
    <property type="molecule type" value="Genomic_DNA"/>
</dbReference>
<dbReference type="FunFam" id="3.40.50.360:FF:000001">
    <property type="entry name" value="NAD(P)H dehydrogenase (Quinone) FQR1-like"/>
    <property type="match status" value="1"/>
</dbReference>
<dbReference type="GO" id="GO:0009055">
    <property type="term" value="F:electron transfer activity"/>
    <property type="evidence" value="ECO:0007669"/>
    <property type="project" value="InterPro"/>
</dbReference>
<sequence length="193" mass="20382">MSSRILILYYSRNGATQQLADAIAQGVEKAGAEAVLRTVEGPGEPKSSRDLTVDVDDLRTCDGLILGSPTRFGHMAAALQQFWERTSTEWLRGVLVDKPAAVFTSSSSMHGGQESTLLSLAVPLLHHGMILCGIPYTEPGLQQTSGGGSPYGASHVEHADKVGSGISAVERDLAVALGTRVARIARQLQSRSG</sequence>
<comment type="caution">
    <text evidence="6">The sequence shown here is derived from an EMBL/GenBank/DDBJ whole genome shotgun (WGS) entry which is preliminary data.</text>
</comment>
<keyword evidence="7" id="KW-1185">Reference proteome</keyword>
<dbReference type="PANTHER" id="PTHR30546">
    <property type="entry name" value="FLAVODOXIN-RELATED PROTEIN WRBA-RELATED"/>
    <property type="match status" value="1"/>
</dbReference>
<dbReference type="SUPFAM" id="SSF52218">
    <property type="entry name" value="Flavoproteins"/>
    <property type="match status" value="1"/>
</dbReference>
<keyword evidence="3" id="KW-0285">Flavoprotein</keyword>
<reference evidence="7" key="1">
    <citation type="journal article" date="2018" name="Front. Microbiol.">
        <title>Genome-Based Analysis Reveals the Taxonomy and Diversity of the Family Idiomarinaceae.</title>
        <authorList>
            <person name="Liu Y."/>
            <person name="Lai Q."/>
            <person name="Shao Z."/>
        </authorList>
    </citation>
    <scope>NUCLEOTIDE SEQUENCE [LARGE SCALE GENOMIC DNA]</scope>
    <source>
        <strain evidence="7">KYW314</strain>
    </source>
</reference>
<dbReference type="InterPro" id="IPR008254">
    <property type="entry name" value="Flavodoxin/NO_synth"/>
</dbReference>